<proteinExistence type="inferred from homology"/>
<evidence type="ECO:0000256" key="2">
    <source>
        <dbReference type="ARBA" id="ARBA00008282"/>
    </source>
</evidence>
<evidence type="ECO:0000256" key="9">
    <source>
        <dbReference type="ARBA" id="ARBA00022842"/>
    </source>
</evidence>
<keyword evidence="13" id="KW-0732">Signal</keyword>
<dbReference type="Proteomes" id="UP001055658">
    <property type="component" value="Chromosome"/>
</dbReference>
<dbReference type="InterPro" id="IPR024932">
    <property type="entry name" value="ApbE"/>
</dbReference>
<comment type="similarity">
    <text evidence="2 12">Belongs to the ApbE family.</text>
</comment>
<keyword evidence="8 12" id="KW-0274">FAD</keyword>
<accession>A0ABY4VAV3</accession>
<dbReference type="Gene3D" id="3.10.520.10">
    <property type="entry name" value="ApbE-like domains"/>
    <property type="match status" value="1"/>
</dbReference>
<evidence type="ECO:0000256" key="4">
    <source>
        <dbReference type="ARBA" id="ARBA00016337"/>
    </source>
</evidence>
<comment type="catalytic activity">
    <reaction evidence="11 12">
        <text>L-threonyl-[protein] + FAD = FMN-L-threonyl-[protein] + AMP + H(+)</text>
        <dbReference type="Rhea" id="RHEA:36847"/>
        <dbReference type="Rhea" id="RHEA-COMP:11060"/>
        <dbReference type="Rhea" id="RHEA-COMP:11061"/>
        <dbReference type="ChEBI" id="CHEBI:15378"/>
        <dbReference type="ChEBI" id="CHEBI:30013"/>
        <dbReference type="ChEBI" id="CHEBI:57692"/>
        <dbReference type="ChEBI" id="CHEBI:74257"/>
        <dbReference type="ChEBI" id="CHEBI:456215"/>
        <dbReference type="EC" id="2.7.1.180"/>
    </reaction>
</comment>
<sequence>MLRFIRSLLLGGAALCAAPVLAEWHYAERAIMGTEVHLQLWHENASEAEYLIEKVMKEFHRLDNQLSPYKPESELSLVNRKAGKTAVNISDELLSLVDKSLWFSHLTDGAFDISYATLGKHYDFRNRKQADSALTDSLIEALNYRHLHLNKKSKTLRFGHSKTKIDLGGIAKGYAVDKAIQILEQAEVCCASVSAGGDARMLGDKRGEPWLVGIRHPREKSKSAAVIPLSDIAISTSGDYERFFIDEQQERIHHIFNPNTGKPADTAVGDSDKLISVSIIGPRGFDTDPLSTSVFVLGKKKGLALIDRLPQFEAVVIDSNKRLFFSQGLANPQ</sequence>
<dbReference type="InterPro" id="IPR003374">
    <property type="entry name" value="ApbE-like_sf"/>
</dbReference>
<keyword evidence="15" id="KW-1185">Reference proteome</keyword>
<protein>
    <recommendedName>
        <fullName evidence="4 12">FAD:protein FMN transferase</fullName>
        <ecNumber evidence="3 12">2.7.1.180</ecNumber>
    </recommendedName>
    <alternativeName>
        <fullName evidence="10 12">Flavin transferase</fullName>
    </alternativeName>
</protein>
<evidence type="ECO:0000256" key="3">
    <source>
        <dbReference type="ARBA" id="ARBA00011955"/>
    </source>
</evidence>
<keyword evidence="5 12" id="KW-0285">Flavoprotein</keyword>
<dbReference type="PANTHER" id="PTHR30040:SF2">
    <property type="entry name" value="FAD:PROTEIN FMN TRANSFERASE"/>
    <property type="match status" value="1"/>
</dbReference>
<dbReference type="PANTHER" id="PTHR30040">
    <property type="entry name" value="THIAMINE BIOSYNTHESIS LIPOPROTEIN APBE"/>
    <property type="match status" value="1"/>
</dbReference>
<evidence type="ECO:0000256" key="5">
    <source>
        <dbReference type="ARBA" id="ARBA00022630"/>
    </source>
</evidence>
<feature type="signal peptide" evidence="13">
    <location>
        <begin position="1"/>
        <end position="22"/>
    </location>
</feature>
<dbReference type="SUPFAM" id="SSF143631">
    <property type="entry name" value="ApbE-like"/>
    <property type="match status" value="1"/>
</dbReference>
<evidence type="ECO:0000256" key="1">
    <source>
        <dbReference type="ARBA" id="ARBA00001946"/>
    </source>
</evidence>
<dbReference type="RefSeq" id="WP_252083680.1">
    <property type="nucleotide sequence ID" value="NZ_CP092418.1"/>
</dbReference>
<evidence type="ECO:0000256" key="12">
    <source>
        <dbReference type="PIRNR" id="PIRNR006268"/>
    </source>
</evidence>
<evidence type="ECO:0000256" key="10">
    <source>
        <dbReference type="ARBA" id="ARBA00031306"/>
    </source>
</evidence>
<evidence type="ECO:0000256" key="13">
    <source>
        <dbReference type="SAM" id="SignalP"/>
    </source>
</evidence>
<dbReference type="EC" id="2.7.1.180" evidence="3 12"/>
<evidence type="ECO:0000256" key="8">
    <source>
        <dbReference type="ARBA" id="ARBA00022827"/>
    </source>
</evidence>
<dbReference type="GO" id="GO:0016740">
    <property type="term" value="F:transferase activity"/>
    <property type="evidence" value="ECO:0007669"/>
    <property type="project" value="UniProtKB-KW"/>
</dbReference>
<reference evidence="14" key="1">
    <citation type="submission" date="2022-02" db="EMBL/GenBank/DDBJ databases">
        <title>Coral-associated bacteria.</title>
        <authorList>
            <person name="Tang K."/>
            <person name="Wang X."/>
        </authorList>
    </citation>
    <scope>NUCLEOTIDE SEQUENCE</scope>
    <source>
        <strain evidence="14">SCSIO 43006</strain>
    </source>
</reference>
<feature type="chain" id="PRO_5047036693" description="FAD:protein FMN transferase" evidence="13">
    <location>
        <begin position="23"/>
        <end position="333"/>
    </location>
</feature>
<organism evidence="14 15">
    <name type="scientific">Microbulbifer variabilis</name>
    <dbReference type="NCBI Taxonomy" id="266805"/>
    <lineage>
        <taxon>Bacteria</taxon>
        <taxon>Pseudomonadati</taxon>
        <taxon>Pseudomonadota</taxon>
        <taxon>Gammaproteobacteria</taxon>
        <taxon>Cellvibrionales</taxon>
        <taxon>Microbulbiferaceae</taxon>
        <taxon>Microbulbifer</taxon>
    </lineage>
</organism>
<evidence type="ECO:0000313" key="14">
    <source>
        <dbReference type="EMBL" id="USD21282.1"/>
    </source>
</evidence>
<dbReference type="Pfam" id="PF02424">
    <property type="entry name" value="ApbE"/>
    <property type="match status" value="1"/>
</dbReference>
<gene>
    <name evidence="14" type="ORF">MJO52_19815</name>
</gene>
<keyword evidence="6 12" id="KW-0808">Transferase</keyword>
<evidence type="ECO:0000256" key="6">
    <source>
        <dbReference type="ARBA" id="ARBA00022679"/>
    </source>
</evidence>
<name>A0ABY4VAV3_9GAMM</name>
<dbReference type="EMBL" id="CP092418">
    <property type="protein sequence ID" value="USD21282.1"/>
    <property type="molecule type" value="Genomic_DNA"/>
</dbReference>
<dbReference type="PIRSF" id="PIRSF006268">
    <property type="entry name" value="ApbE"/>
    <property type="match status" value="1"/>
</dbReference>
<evidence type="ECO:0000313" key="15">
    <source>
        <dbReference type="Proteomes" id="UP001055658"/>
    </source>
</evidence>
<keyword evidence="9 12" id="KW-0460">Magnesium</keyword>
<evidence type="ECO:0000256" key="11">
    <source>
        <dbReference type="ARBA" id="ARBA00048540"/>
    </source>
</evidence>
<comment type="cofactor">
    <cofactor evidence="1">
        <name>Mg(2+)</name>
        <dbReference type="ChEBI" id="CHEBI:18420"/>
    </cofactor>
</comment>
<evidence type="ECO:0000256" key="7">
    <source>
        <dbReference type="ARBA" id="ARBA00022723"/>
    </source>
</evidence>
<keyword evidence="7 12" id="KW-0479">Metal-binding</keyword>